<protein>
    <submittedName>
        <fullName evidence="1">Uncharacterized protein</fullName>
    </submittedName>
</protein>
<dbReference type="eggNOG" id="ENOG5032SWP">
    <property type="taxonomic scope" value="Bacteria"/>
</dbReference>
<dbReference type="AlphaFoldDB" id="D5T4I6"/>
<dbReference type="KEGG" id="lki:LKI_09590"/>
<dbReference type="Pfam" id="PF16784">
    <property type="entry name" value="HNHc_6"/>
    <property type="match status" value="1"/>
</dbReference>
<evidence type="ECO:0000313" key="1">
    <source>
        <dbReference type="EMBL" id="ADG41457.1"/>
    </source>
</evidence>
<name>D5T4I6_LEUKI</name>
<organism evidence="1 2">
    <name type="scientific">Leuconostoc kimchii (strain IMSNU 11154 / KCTC 2386 / IH25)</name>
    <dbReference type="NCBI Taxonomy" id="762051"/>
    <lineage>
        <taxon>Bacteria</taxon>
        <taxon>Bacillati</taxon>
        <taxon>Bacillota</taxon>
        <taxon>Bacilli</taxon>
        <taxon>Lactobacillales</taxon>
        <taxon>Lactobacillaceae</taxon>
        <taxon>Leuconostoc</taxon>
    </lineage>
</organism>
<dbReference type="PATRIC" id="fig|762051.18.peg.1927"/>
<dbReference type="RefSeq" id="WP_013104043.1">
    <property type="nucleotide sequence ID" value="NC_014136.1"/>
</dbReference>
<dbReference type="InterPro" id="IPR041242">
    <property type="entry name" value="HNHc_6"/>
</dbReference>
<dbReference type="Proteomes" id="UP000002362">
    <property type="component" value="Chromosome"/>
</dbReference>
<dbReference type="OrthoDB" id="1665841at2"/>
<dbReference type="EMBL" id="CP001758">
    <property type="protein sequence ID" value="ADG41457.1"/>
    <property type="molecule type" value="Genomic_DNA"/>
</dbReference>
<sequence>MTELFGQVRKLDVNSGLITLSVDDESIHTLQRYHNNDKQQTISIVVNDDNEPSPQQRKFAFALLNDIWSAQVGGEWLETVESTRRHFYNVYEYYYGLDFGEFSLSAVKGSKTATNQFINFLLDFAASHNIGLSVVPLNELETQEIKKWEYMCLMNKQCVICGKKPSDLHHLDTVGSGMDRKTINHLKHKAIQLCHEHHNAAHNMGAISFLKMHHLVGIEIDEKIANAHGLNTR</sequence>
<reference evidence="1 2" key="1">
    <citation type="journal article" date="2010" name="J. Bacteriol.">
        <title>Complete genome sequence analysis of Leuconostoc kimchii IMSNU 11154.</title>
        <authorList>
            <person name="Oh H.M."/>
            <person name="Cho Y.J."/>
            <person name="Kim B.K."/>
            <person name="Roe J.H."/>
            <person name="Kang S.O."/>
            <person name="Nahm B.H."/>
            <person name="Jeong G."/>
            <person name="Han H.U."/>
            <person name="Chun J."/>
        </authorList>
    </citation>
    <scope>NUCLEOTIDE SEQUENCE [LARGE SCALE GENOMIC DNA]</scope>
    <source>
        <strain evidence="2">IMSNU 11154 / KCTC 2386 / IH25</strain>
    </source>
</reference>
<proteinExistence type="predicted"/>
<evidence type="ECO:0000313" key="2">
    <source>
        <dbReference type="Proteomes" id="UP000002362"/>
    </source>
</evidence>
<gene>
    <name evidence="1" type="ordered locus">LKI_09590</name>
</gene>
<dbReference type="STRING" id="762051.LKI_09590"/>
<dbReference type="HOGENOM" id="CLU_085718_0_0_9"/>
<accession>D5T4I6</accession>